<dbReference type="InterPro" id="IPR019953">
    <property type="entry name" value="OHR"/>
</dbReference>
<dbReference type="PANTHER" id="PTHR33797">
    <property type="entry name" value="ORGANIC HYDROPEROXIDE RESISTANCE PROTEIN-LIKE"/>
    <property type="match status" value="1"/>
</dbReference>
<dbReference type="EMBL" id="AJTX02000003">
    <property type="protein sequence ID" value="KKJ00787.1"/>
    <property type="molecule type" value="Genomic_DNA"/>
</dbReference>
<dbReference type="InterPro" id="IPR036102">
    <property type="entry name" value="OsmC/Ohrsf"/>
</dbReference>
<keyword evidence="3" id="KW-1185">Reference proteome</keyword>
<sequence length="141" mass="14598">MTIENVLYRATAEAFGGREGRAVSSDGILDIALTTPKELGGAGGNGTNPEQLFAAGYSACFLGALKFVAARDKLSIPADTFIEGTVGIGAIPTGFGIEVELRISLPGLTQEAAQTLVDRAHIVCPYSNATRGNIDVTLTIV</sequence>
<accession>A0A0M2Q2E2</accession>
<gene>
    <name evidence="2" type="ORF">PROH_05915</name>
</gene>
<dbReference type="InterPro" id="IPR003718">
    <property type="entry name" value="OsmC/Ohr_fam"/>
</dbReference>
<dbReference type="AlphaFoldDB" id="A0A0M2Q2E2"/>
<dbReference type="PANTHER" id="PTHR33797:SF2">
    <property type="entry name" value="ORGANIC HYDROPEROXIDE RESISTANCE PROTEIN-LIKE"/>
    <property type="match status" value="1"/>
</dbReference>
<name>A0A0M2Q2E2_PROHO</name>
<dbReference type="Pfam" id="PF02566">
    <property type="entry name" value="OsmC"/>
    <property type="match status" value="1"/>
</dbReference>
<dbReference type="Gene3D" id="2.20.25.10">
    <property type="match status" value="1"/>
</dbReference>
<comment type="similarity">
    <text evidence="1">Belongs to the OsmC/Ohr family.</text>
</comment>
<organism evidence="2 3">
    <name type="scientific">Prochlorothrix hollandica PCC 9006 = CALU 1027</name>
    <dbReference type="NCBI Taxonomy" id="317619"/>
    <lineage>
        <taxon>Bacteria</taxon>
        <taxon>Bacillati</taxon>
        <taxon>Cyanobacteriota</taxon>
        <taxon>Cyanophyceae</taxon>
        <taxon>Prochlorotrichales</taxon>
        <taxon>Prochlorotrichaceae</taxon>
        <taxon>Prochlorothrix</taxon>
    </lineage>
</organism>
<evidence type="ECO:0000256" key="1">
    <source>
        <dbReference type="ARBA" id="ARBA00007378"/>
    </source>
</evidence>
<comment type="caution">
    <text evidence="2">The sequence shown here is derived from an EMBL/GenBank/DDBJ whole genome shotgun (WGS) entry which is preliminary data.</text>
</comment>
<dbReference type="SUPFAM" id="SSF82784">
    <property type="entry name" value="OsmC-like"/>
    <property type="match status" value="1"/>
</dbReference>
<dbReference type="GO" id="GO:0006979">
    <property type="term" value="P:response to oxidative stress"/>
    <property type="evidence" value="ECO:0007669"/>
    <property type="project" value="InterPro"/>
</dbReference>
<evidence type="ECO:0000313" key="2">
    <source>
        <dbReference type="EMBL" id="KKJ00787.1"/>
    </source>
</evidence>
<dbReference type="InterPro" id="IPR015946">
    <property type="entry name" value="KH_dom-like_a/b"/>
</dbReference>
<protein>
    <submittedName>
        <fullName evidence="2">Organic hydroperoxide resistance protein</fullName>
    </submittedName>
</protein>
<proteinExistence type="inferred from homology"/>
<dbReference type="Gene3D" id="3.30.300.20">
    <property type="match status" value="1"/>
</dbReference>
<evidence type="ECO:0000313" key="3">
    <source>
        <dbReference type="Proteomes" id="UP000034681"/>
    </source>
</evidence>
<dbReference type="NCBIfam" id="TIGR03561">
    <property type="entry name" value="organ_hyd_perox"/>
    <property type="match status" value="1"/>
</dbReference>
<reference evidence="2" key="1">
    <citation type="submission" date="2012-04" db="EMBL/GenBank/DDBJ databases">
        <authorList>
            <person name="Borisov I.G."/>
            <person name="Ivanikova N.V."/>
            <person name="Pinevich A.V."/>
        </authorList>
    </citation>
    <scope>NUCLEOTIDE SEQUENCE [LARGE SCALE GENOMIC DNA]</scope>
    <source>
        <strain evidence="2">CALU 1027</strain>
    </source>
</reference>
<dbReference type="Proteomes" id="UP000034681">
    <property type="component" value="Unassembled WGS sequence"/>
</dbReference>